<name>A0A6J6K5S2_9ZZZZ</name>
<organism evidence="2">
    <name type="scientific">freshwater metagenome</name>
    <dbReference type="NCBI Taxonomy" id="449393"/>
    <lineage>
        <taxon>unclassified sequences</taxon>
        <taxon>metagenomes</taxon>
        <taxon>ecological metagenomes</taxon>
    </lineage>
</organism>
<sequence length="91" mass="9473">MSESQIPPPSRLERVLAAIVGAVIALSVLAFFAIIIGTWAGMGSADFSVGVWPSVTLTPLFGLPVGFVLIIALLIVSTRRRRGAGDHGSAE</sequence>
<reference evidence="2" key="1">
    <citation type="submission" date="2020-05" db="EMBL/GenBank/DDBJ databases">
        <authorList>
            <person name="Chiriac C."/>
            <person name="Salcher M."/>
            <person name="Ghai R."/>
            <person name="Kavagutti S V."/>
        </authorList>
    </citation>
    <scope>NUCLEOTIDE SEQUENCE</scope>
</reference>
<dbReference type="EMBL" id="CAEZVY010000082">
    <property type="protein sequence ID" value="CAB4644596.1"/>
    <property type="molecule type" value="Genomic_DNA"/>
</dbReference>
<gene>
    <name evidence="2" type="ORF">UFOPK2158_00852</name>
</gene>
<feature type="transmembrane region" description="Helical" evidence="1">
    <location>
        <begin position="51"/>
        <end position="76"/>
    </location>
</feature>
<proteinExistence type="predicted"/>
<keyword evidence="1" id="KW-0812">Transmembrane</keyword>
<dbReference type="AlphaFoldDB" id="A0A6J6K5S2"/>
<keyword evidence="1" id="KW-0472">Membrane</keyword>
<evidence type="ECO:0000256" key="1">
    <source>
        <dbReference type="SAM" id="Phobius"/>
    </source>
</evidence>
<feature type="transmembrane region" description="Helical" evidence="1">
    <location>
        <begin position="15"/>
        <end position="39"/>
    </location>
</feature>
<evidence type="ECO:0000313" key="2">
    <source>
        <dbReference type="EMBL" id="CAB4644596.1"/>
    </source>
</evidence>
<protein>
    <submittedName>
        <fullName evidence="2">Unannotated protein</fullName>
    </submittedName>
</protein>
<keyword evidence="1" id="KW-1133">Transmembrane helix</keyword>
<accession>A0A6J6K5S2</accession>